<dbReference type="EMBL" id="SBJO01000358">
    <property type="protein sequence ID" value="KAF9761341.1"/>
    <property type="molecule type" value="Genomic_DNA"/>
</dbReference>
<protein>
    <recommendedName>
        <fullName evidence="1">Integrase catalytic domain-containing protein</fullName>
    </recommendedName>
</protein>
<dbReference type="OrthoDB" id="4955652at2759"/>
<organism evidence="2 3">
    <name type="scientific">Nosema granulosis</name>
    <dbReference type="NCBI Taxonomy" id="83296"/>
    <lineage>
        <taxon>Eukaryota</taxon>
        <taxon>Fungi</taxon>
        <taxon>Fungi incertae sedis</taxon>
        <taxon>Microsporidia</taxon>
        <taxon>Nosematidae</taxon>
        <taxon>Nosema</taxon>
    </lineage>
</organism>
<dbReference type="GO" id="GO:0015074">
    <property type="term" value="P:DNA integration"/>
    <property type="evidence" value="ECO:0007669"/>
    <property type="project" value="InterPro"/>
</dbReference>
<dbReference type="AlphaFoldDB" id="A0A9P6KY66"/>
<evidence type="ECO:0000259" key="1">
    <source>
        <dbReference type="PROSITE" id="PS50994"/>
    </source>
</evidence>
<proteinExistence type="predicted"/>
<keyword evidence="3" id="KW-1185">Reference proteome</keyword>
<evidence type="ECO:0000313" key="2">
    <source>
        <dbReference type="EMBL" id="KAF9761341.1"/>
    </source>
</evidence>
<dbReference type="InterPro" id="IPR036397">
    <property type="entry name" value="RNaseH_sf"/>
</dbReference>
<dbReference type="GO" id="GO:0005634">
    <property type="term" value="C:nucleus"/>
    <property type="evidence" value="ECO:0007669"/>
    <property type="project" value="UniProtKB-ARBA"/>
</dbReference>
<feature type="domain" description="Integrase catalytic" evidence="1">
    <location>
        <begin position="30"/>
        <end position="111"/>
    </location>
</feature>
<dbReference type="InterPro" id="IPR012337">
    <property type="entry name" value="RNaseH-like_sf"/>
</dbReference>
<dbReference type="Proteomes" id="UP000740883">
    <property type="component" value="Unassembled WGS sequence"/>
</dbReference>
<dbReference type="SUPFAM" id="SSF53098">
    <property type="entry name" value="Ribonuclease H-like"/>
    <property type="match status" value="1"/>
</dbReference>
<dbReference type="InterPro" id="IPR001584">
    <property type="entry name" value="Integrase_cat-core"/>
</dbReference>
<accession>A0A9P6KY66</accession>
<sequence>MKDQVTKRLRECERCQIGNRKAKGGVEFVTTSSKGEKLAIDVMEIGEPRIHVLVGIDYYKRFLYAKVLEDKTAQSITKAMEVWFKNEKVPEMIISDNAKEFEGVELMKWCI</sequence>
<dbReference type="GO" id="GO:0003676">
    <property type="term" value="F:nucleic acid binding"/>
    <property type="evidence" value="ECO:0007669"/>
    <property type="project" value="InterPro"/>
</dbReference>
<dbReference type="PROSITE" id="PS50994">
    <property type="entry name" value="INTEGRASE"/>
    <property type="match status" value="1"/>
</dbReference>
<reference evidence="2 3" key="1">
    <citation type="journal article" date="2020" name="Genome Biol. Evol.">
        <title>Comparative genomics of strictly vertically transmitted, feminizing microsporidia endosymbionts of amphipod crustaceans.</title>
        <authorList>
            <person name="Cormier A."/>
            <person name="Chebbi M.A."/>
            <person name="Giraud I."/>
            <person name="Wattier R."/>
            <person name="Teixeira M."/>
            <person name="Gilbert C."/>
            <person name="Rigaud T."/>
            <person name="Cordaux R."/>
        </authorList>
    </citation>
    <scope>NUCLEOTIDE SEQUENCE [LARGE SCALE GENOMIC DNA]</scope>
    <source>
        <strain evidence="2 3">Ou3-Ou53</strain>
    </source>
</reference>
<gene>
    <name evidence="2" type="ORF">NGRA_2709</name>
</gene>
<evidence type="ECO:0000313" key="3">
    <source>
        <dbReference type="Proteomes" id="UP000740883"/>
    </source>
</evidence>
<name>A0A9P6KY66_9MICR</name>
<dbReference type="Gene3D" id="3.30.420.10">
    <property type="entry name" value="Ribonuclease H-like superfamily/Ribonuclease H"/>
    <property type="match status" value="1"/>
</dbReference>
<comment type="caution">
    <text evidence="2">The sequence shown here is derived from an EMBL/GenBank/DDBJ whole genome shotgun (WGS) entry which is preliminary data.</text>
</comment>